<evidence type="ECO:0000313" key="10">
    <source>
        <dbReference type="EMBL" id="OEE59140.1"/>
    </source>
</evidence>
<dbReference type="Pfam" id="PF02545">
    <property type="entry name" value="Maf"/>
    <property type="match status" value="1"/>
</dbReference>
<feature type="site" description="Important for substrate specificity" evidence="9">
    <location>
        <position position="156"/>
    </location>
</feature>
<dbReference type="SUPFAM" id="SSF52972">
    <property type="entry name" value="ITPase-like"/>
    <property type="match status" value="1"/>
</dbReference>
<comment type="catalytic activity">
    <reaction evidence="5 9">
        <text>N(7)-methyl-GTP + H2O = N(7)-methyl-GMP + diphosphate + H(+)</text>
        <dbReference type="Rhea" id="RHEA:58744"/>
        <dbReference type="ChEBI" id="CHEBI:15377"/>
        <dbReference type="ChEBI" id="CHEBI:15378"/>
        <dbReference type="ChEBI" id="CHEBI:33019"/>
        <dbReference type="ChEBI" id="CHEBI:58285"/>
        <dbReference type="ChEBI" id="CHEBI:87133"/>
    </reaction>
</comment>
<name>A0A1E5C0W4_9GAMM</name>
<comment type="caution">
    <text evidence="10">The sequence shown here is derived from an EMBL/GenBank/DDBJ whole genome shotgun (WGS) entry which is preliminary data.</text>
</comment>
<proteinExistence type="inferred from homology"/>
<comment type="caution">
    <text evidence="9">Lacks conserved residue(s) required for the propagation of feature annotation.</text>
</comment>
<evidence type="ECO:0000256" key="3">
    <source>
        <dbReference type="ARBA" id="ARBA00022801"/>
    </source>
</evidence>
<dbReference type="RefSeq" id="WP_016961381.1">
    <property type="nucleotide sequence ID" value="NZ_AJWN02000090.1"/>
</dbReference>
<feature type="site" description="Important for substrate specificity" evidence="9">
    <location>
        <position position="14"/>
    </location>
</feature>
<dbReference type="PANTHER" id="PTHR43213:SF10">
    <property type="entry name" value="7-METHYL-GTP PYROPHOSPHATASE"/>
    <property type="match status" value="1"/>
</dbReference>
<evidence type="ECO:0000256" key="6">
    <source>
        <dbReference type="ARBA" id="ARBA00053369"/>
    </source>
</evidence>
<dbReference type="FunFam" id="3.90.950.10:FF:000005">
    <property type="entry name" value="7-methyl-GTP pyrophosphatase"/>
    <property type="match status" value="1"/>
</dbReference>
<evidence type="ECO:0000256" key="7">
    <source>
        <dbReference type="ARBA" id="ARBA00060749"/>
    </source>
</evidence>
<feature type="site" description="Important for substrate specificity" evidence="9">
    <location>
        <position position="72"/>
    </location>
</feature>
<protein>
    <recommendedName>
        <fullName evidence="8 9">7-methyl-GTP pyrophosphatase</fullName>
        <shortName evidence="9">m(7)GTP pyrophosphatase</shortName>
        <ecNumber evidence="9">3.6.1.-</ecNumber>
    </recommendedName>
</protein>
<comment type="function">
    <text evidence="6 9">Nucleoside triphosphate pyrophosphatase that hydrolyzes 7-methyl-GTP (m(7)GTP). May have a dual role in cell division arrest and in preventing the incorporation of modified nucleotides into cellular nucleic acids.</text>
</comment>
<evidence type="ECO:0000256" key="4">
    <source>
        <dbReference type="ARBA" id="ARBA00023080"/>
    </source>
</evidence>
<keyword evidence="2 9" id="KW-0963">Cytoplasm</keyword>
<evidence type="ECO:0000256" key="8">
    <source>
        <dbReference type="ARBA" id="ARBA00068163"/>
    </source>
</evidence>
<evidence type="ECO:0000256" key="1">
    <source>
        <dbReference type="ARBA" id="ARBA00004496"/>
    </source>
</evidence>
<evidence type="ECO:0000256" key="9">
    <source>
        <dbReference type="HAMAP-Rule" id="MF_00528"/>
    </source>
</evidence>
<comment type="similarity">
    <text evidence="7 9">Belongs to the Maf family. YceF subfamily.</text>
</comment>
<accession>A0A1E5C0W4</accession>
<dbReference type="AlphaFoldDB" id="A0A1E5C0W4"/>
<dbReference type="CDD" id="cd00555">
    <property type="entry name" value="Maf"/>
    <property type="match status" value="1"/>
</dbReference>
<dbReference type="PIRSF" id="PIRSF006305">
    <property type="entry name" value="Maf"/>
    <property type="match status" value="1"/>
</dbReference>
<keyword evidence="4 9" id="KW-0546">Nucleotide metabolism</keyword>
<dbReference type="Gene3D" id="3.90.950.10">
    <property type="match status" value="1"/>
</dbReference>
<reference evidence="10 11" key="1">
    <citation type="journal article" date="2012" name="Science">
        <title>Ecological populations of bacteria act as socially cohesive units of antibiotic production and resistance.</title>
        <authorList>
            <person name="Cordero O.X."/>
            <person name="Wildschutte H."/>
            <person name="Kirkup B."/>
            <person name="Proehl S."/>
            <person name="Ngo L."/>
            <person name="Hussain F."/>
            <person name="Le Roux F."/>
            <person name="Mincer T."/>
            <person name="Polz M.F."/>
        </authorList>
    </citation>
    <scope>NUCLEOTIDE SEQUENCE [LARGE SCALE GENOMIC DNA]</scope>
    <source>
        <strain evidence="10 11">FF-454</strain>
    </source>
</reference>
<comment type="subcellular location">
    <subcellularLocation>
        <location evidence="1 9">Cytoplasm</location>
    </subcellularLocation>
</comment>
<evidence type="ECO:0000313" key="11">
    <source>
        <dbReference type="Proteomes" id="UP000095039"/>
    </source>
</evidence>
<dbReference type="InterPro" id="IPR029001">
    <property type="entry name" value="ITPase-like_fam"/>
</dbReference>
<dbReference type="PANTHER" id="PTHR43213">
    <property type="entry name" value="BIFUNCTIONAL DTTP/UTP PYROPHOSPHATASE/METHYLTRANSFERASE PROTEIN-RELATED"/>
    <property type="match status" value="1"/>
</dbReference>
<keyword evidence="3 9" id="KW-0378">Hydrolase</keyword>
<dbReference type="EMBL" id="AJWN02000090">
    <property type="protein sequence ID" value="OEE59140.1"/>
    <property type="molecule type" value="Genomic_DNA"/>
</dbReference>
<keyword evidence="11" id="KW-1185">Reference proteome</keyword>
<dbReference type="GO" id="GO:0009117">
    <property type="term" value="P:nucleotide metabolic process"/>
    <property type="evidence" value="ECO:0007669"/>
    <property type="project" value="UniProtKB-KW"/>
</dbReference>
<evidence type="ECO:0000256" key="5">
    <source>
        <dbReference type="ARBA" id="ARBA00050213"/>
    </source>
</evidence>
<feature type="active site" description="Proton acceptor" evidence="9">
    <location>
        <position position="71"/>
    </location>
</feature>
<sequence length="194" mass="21581">MNNQTVVLASGSKYRQMLLEKLRIPFKSHSPDIDEAAFADEPPTELVKRLSYEKALACRDVYPEALIIGSDQVCVIDGRILGKPHTHARAVEQLKAASGKHVTFYTGLTLLNAKSGHTQTDVEPFHVHFRTLTDSEIENYVQKEQPLDCAGSFKCESLGVALFTRLEGRDPNTLVGLPLIRLCEMLKEEGMSIL</sequence>
<organism evidence="10 11">
    <name type="scientific">Enterovibrio norvegicus FF-454</name>
    <dbReference type="NCBI Taxonomy" id="1185651"/>
    <lineage>
        <taxon>Bacteria</taxon>
        <taxon>Pseudomonadati</taxon>
        <taxon>Pseudomonadota</taxon>
        <taxon>Gammaproteobacteria</taxon>
        <taxon>Vibrionales</taxon>
        <taxon>Vibrionaceae</taxon>
        <taxon>Enterovibrio</taxon>
    </lineage>
</organism>
<comment type="cofactor">
    <cofactor evidence="9">
        <name>a divalent metal cation</name>
        <dbReference type="ChEBI" id="CHEBI:60240"/>
    </cofactor>
</comment>
<dbReference type="NCBIfam" id="TIGR00172">
    <property type="entry name" value="maf"/>
    <property type="match status" value="1"/>
</dbReference>
<evidence type="ECO:0000256" key="2">
    <source>
        <dbReference type="ARBA" id="ARBA00022490"/>
    </source>
</evidence>
<gene>
    <name evidence="10" type="ORF">A1OK_03770</name>
</gene>
<dbReference type="Proteomes" id="UP000095039">
    <property type="component" value="Unassembled WGS sequence"/>
</dbReference>
<dbReference type="InterPro" id="IPR003697">
    <property type="entry name" value="Maf-like"/>
</dbReference>
<dbReference type="GO" id="GO:0005737">
    <property type="term" value="C:cytoplasm"/>
    <property type="evidence" value="ECO:0007669"/>
    <property type="project" value="UniProtKB-SubCell"/>
</dbReference>
<dbReference type="GO" id="GO:0047429">
    <property type="term" value="F:nucleoside triphosphate diphosphatase activity"/>
    <property type="evidence" value="ECO:0007669"/>
    <property type="project" value="InterPro"/>
</dbReference>
<dbReference type="HAMAP" id="MF_00528">
    <property type="entry name" value="Maf"/>
    <property type="match status" value="1"/>
</dbReference>
<dbReference type="EC" id="3.6.1.-" evidence="9"/>